<dbReference type="AlphaFoldDB" id="A0AA87ZA98"/>
<dbReference type="Proteomes" id="UP001187192">
    <property type="component" value="Unassembled WGS sequence"/>
</dbReference>
<evidence type="ECO:0000313" key="2">
    <source>
        <dbReference type="Proteomes" id="UP001187192"/>
    </source>
</evidence>
<sequence length="84" mass="9676">MAKSTYLYTVTTNPLRAKPKYQQGHYKKIGDLRDLKRAFEIENIGRHRNATKENTLALPCAAVASKKRQPRKTFCHPDTDEEKS</sequence>
<proteinExistence type="predicted"/>
<keyword evidence="2" id="KW-1185">Reference proteome</keyword>
<organism evidence="1 2">
    <name type="scientific">Ficus carica</name>
    <name type="common">Common fig</name>
    <dbReference type="NCBI Taxonomy" id="3494"/>
    <lineage>
        <taxon>Eukaryota</taxon>
        <taxon>Viridiplantae</taxon>
        <taxon>Streptophyta</taxon>
        <taxon>Embryophyta</taxon>
        <taxon>Tracheophyta</taxon>
        <taxon>Spermatophyta</taxon>
        <taxon>Magnoliopsida</taxon>
        <taxon>eudicotyledons</taxon>
        <taxon>Gunneridae</taxon>
        <taxon>Pentapetalae</taxon>
        <taxon>rosids</taxon>
        <taxon>fabids</taxon>
        <taxon>Rosales</taxon>
        <taxon>Moraceae</taxon>
        <taxon>Ficeae</taxon>
        <taxon>Ficus</taxon>
    </lineage>
</organism>
<evidence type="ECO:0000313" key="1">
    <source>
        <dbReference type="EMBL" id="GMN24046.1"/>
    </source>
</evidence>
<gene>
    <name evidence="1" type="ORF">TIFTF001_000381</name>
</gene>
<reference evidence="1" key="1">
    <citation type="submission" date="2023-07" db="EMBL/GenBank/DDBJ databases">
        <title>draft genome sequence of fig (Ficus carica).</title>
        <authorList>
            <person name="Takahashi T."/>
            <person name="Nishimura K."/>
        </authorList>
    </citation>
    <scope>NUCLEOTIDE SEQUENCE</scope>
</reference>
<comment type="caution">
    <text evidence="1">The sequence shown here is derived from an EMBL/GenBank/DDBJ whole genome shotgun (WGS) entry which is preliminary data.</text>
</comment>
<name>A0AA87ZA98_FICCA</name>
<dbReference type="EMBL" id="BTGU01000001">
    <property type="protein sequence ID" value="GMN24046.1"/>
    <property type="molecule type" value="Genomic_DNA"/>
</dbReference>
<accession>A0AA87ZA98</accession>
<protein>
    <submittedName>
        <fullName evidence="1">Uncharacterized protein</fullName>
    </submittedName>
</protein>